<comment type="similarity">
    <text evidence="1">Belongs to the bacterial secretin family.</text>
</comment>
<dbReference type="PANTHER" id="PTHR30604">
    <property type="entry name" value="PROTEIN TRANSPORT PROTEIN HOFQ"/>
    <property type="match status" value="1"/>
</dbReference>
<dbReference type="InterPro" id="IPR001775">
    <property type="entry name" value="GspD/PilQ"/>
</dbReference>
<dbReference type="PANTHER" id="PTHR30604:SF1">
    <property type="entry name" value="DNA UTILIZATION PROTEIN HOFQ"/>
    <property type="match status" value="1"/>
</dbReference>
<evidence type="ECO:0000259" key="2">
    <source>
        <dbReference type="Pfam" id="PF00263"/>
    </source>
</evidence>
<feature type="domain" description="Type II/III secretion system secretin-like" evidence="2">
    <location>
        <begin position="578"/>
        <end position="726"/>
    </location>
</feature>
<dbReference type="Proteomes" id="UP000007161">
    <property type="component" value="Chromosome"/>
</dbReference>
<dbReference type="OrthoDB" id="49695at2"/>
<dbReference type="eggNOG" id="COG1450">
    <property type="taxonomic scope" value="Bacteria"/>
</dbReference>
<protein>
    <submittedName>
        <fullName evidence="3">Type II secretory pathway, component PulD</fullName>
    </submittedName>
</protein>
<reference evidence="3 4" key="1">
    <citation type="journal article" date="2012" name="J. Bacteriol.">
        <title>Complete Genome Sequence of the Thermophilic, Piezophilic, Heterotrophic Bacterium Marinitoga piezophila KA3.</title>
        <authorList>
            <person name="Lucas S."/>
            <person name="Han J."/>
            <person name="Lapidus A."/>
            <person name="Cheng J.F."/>
            <person name="Goodwin L.A."/>
            <person name="Pitluck S."/>
            <person name="Peters L."/>
            <person name="Mikhailova N."/>
            <person name="Teshima H."/>
            <person name="Detter J.C."/>
            <person name="Han C."/>
            <person name="Tapia R."/>
            <person name="Land M."/>
            <person name="Hauser L."/>
            <person name="Kyrpides N.C."/>
            <person name="Ivanova N."/>
            <person name="Pagani I."/>
            <person name="Vannier P."/>
            <person name="Oger P."/>
            <person name="Bartlett D.H."/>
            <person name="Noll K.M."/>
            <person name="Woyke T."/>
            <person name="Jebbar M."/>
        </authorList>
    </citation>
    <scope>NUCLEOTIDE SEQUENCE [LARGE SCALE GENOMIC DNA]</scope>
    <source>
        <strain evidence="4">DSM 14283 / JCM 11233 / KA3</strain>
    </source>
</reference>
<keyword evidence="4" id="KW-1185">Reference proteome</keyword>
<reference evidence="4" key="2">
    <citation type="submission" date="2012-01" db="EMBL/GenBank/DDBJ databases">
        <title>Complete sequence of chromosome of Marinitoga piezophila KA3.</title>
        <authorList>
            <person name="Lucas S."/>
            <person name="Han J."/>
            <person name="Lapidus A."/>
            <person name="Cheng J.-F."/>
            <person name="Goodwin L."/>
            <person name="Pitluck S."/>
            <person name="Peters L."/>
            <person name="Mikhailova N."/>
            <person name="Teshima H."/>
            <person name="Detter J.C."/>
            <person name="Han C."/>
            <person name="Tapia R."/>
            <person name="Land M."/>
            <person name="Hauser L."/>
            <person name="Kyrpides N."/>
            <person name="Ivanova N."/>
            <person name="Pagani I."/>
            <person name="Jebbar M."/>
            <person name="Vannier P."/>
            <person name="Oger P."/>
            <person name="Cario A."/>
            <person name="Bartlett D."/>
            <person name="Noll K.M."/>
            <person name="Woyke T."/>
        </authorList>
    </citation>
    <scope>NUCLEOTIDE SEQUENCE [LARGE SCALE GENOMIC DNA]</scope>
    <source>
        <strain evidence="4">DSM 14283 / JCM 11233 / KA3</strain>
    </source>
</reference>
<dbReference type="AlphaFoldDB" id="H2J3G3"/>
<accession>H2J3G3</accession>
<evidence type="ECO:0000313" key="4">
    <source>
        <dbReference type="Proteomes" id="UP000007161"/>
    </source>
</evidence>
<sequence>MKKLYIPFILFLMMYINLFSYKIIIDQVENTTIIKITNILTSLEMFNRENIYKCIFSDNIKFEDKTMEIYRGPVKKIHTYNNIIEFETIFPVNKGDIKINKLDNKNLEIIVKGFGEIGDKDYYFKKILIKDILEMVLDEVKLNRYYIDPVPEKYISLTLKKFYPEDIFRILIQKSGLKYFYIDENNILFSKLNIEKTAFPIIVRENNANTKKEEYIYSLIESNIPDFLGLIRFMGIKGIKVNENVYLIYATNEKTEQIKKINHAIEVIYPEKNGEIHLKKVEKNGENSAKMQKSDEIYKVDIIKSNYDLRKLEAFFDVEISQIATTLYLVKGEKIEKLKEILKKIENININYNNKKSNNINNKNNIKIEIIESKLDLLPFNKIFKDTIIQKIEKNYIIRGKEEDIGIIKDYIEKFENEEEISDESDEATDVKADISLLKQGIINKNKEKNETISLYKIIEKFAKEKNYSLINNDDLKAISVYNYNVDYSNKKNIEYLLNEYNYILEDKEGILIIKSKIPEVISIEISIIDSSILEETIRKIENRFNSKDIVASLNNGIITPQLYAEIIEAVFDVKNINSKSNSQLLSKPKIIVKSGSKAMFKSVYRVPIVNESSIQYIESGLFLEIEPRYNKYQDLIDLDLSLKVSEPEKSSISKYNAETSRELKTKMLIKNGYVGVIGGLKLLKKEKLNTGVPFLKDIPFLGELFKTTEERNREYNLTLFIWPKLTGYGGE</sequence>
<evidence type="ECO:0000256" key="1">
    <source>
        <dbReference type="RuleBase" id="RU004003"/>
    </source>
</evidence>
<evidence type="ECO:0000313" key="3">
    <source>
        <dbReference type="EMBL" id="AEX85779.1"/>
    </source>
</evidence>
<dbReference type="InterPro" id="IPR004846">
    <property type="entry name" value="T2SS/T3SS_dom"/>
</dbReference>
<dbReference type="Pfam" id="PF00263">
    <property type="entry name" value="Secretin"/>
    <property type="match status" value="1"/>
</dbReference>
<dbReference type="RefSeq" id="WP_014296850.1">
    <property type="nucleotide sequence ID" value="NC_016751.1"/>
</dbReference>
<gene>
    <name evidence="3" type="ordered locus">Marpi_1379</name>
</gene>
<dbReference type="PRINTS" id="PR00811">
    <property type="entry name" value="BCTERIALGSPD"/>
</dbReference>
<organism evidence="3 4">
    <name type="scientific">Marinitoga piezophila (strain DSM 14283 / JCM 11233 / KA3)</name>
    <dbReference type="NCBI Taxonomy" id="443254"/>
    <lineage>
        <taxon>Bacteria</taxon>
        <taxon>Thermotogati</taxon>
        <taxon>Thermotogota</taxon>
        <taxon>Thermotogae</taxon>
        <taxon>Petrotogales</taxon>
        <taxon>Petrotogaceae</taxon>
        <taxon>Marinitoga</taxon>
    </lineage>
</organism>
<dbReference type="InterPro" id="IPR051808">
    <property type="entry name" value="Type_IV_pilus_biogenesis"/>
</dbReference>
<dbReference type="GO" id="GO:0009306">
    <property type="term" value="P:protein secretion"/>
    <property type="evidence" value="ECO:0007669"/>
    <property type="project" value="InterPro"/>
</dbReference>
<proteinExistence type="inferred from homology"/>
<dbReference type="HOGENOM" id="CLU_396768_0_0_0"/>
<dbReference type="KEGG" id="mpz:Marpi_1379"/>
<dbReference type="EMBL" id="CP003257">
    <property type="protein sequence ID" value="AEX85779.1"/>
    <property type="molecule type" value="Genomic_DNA"/>
</dbReference>
<dbReference type="STRING" id="443254.Marpi_1379"/>
<name>H2J3G3_MARPK</name>